<dbReference type="PANTHER" id="PTHR43736:SF1">
    <property type="entry name" value="DIHYDRONEOPTERIN TRIPHOSPHATE DIPHOSPHATASE"/>
    <property type="match status" value="1"/>
</dbReference>
<dbReference type="GO" id="GO:0016787">
    <property type="term" value="F:hydrolase activity"/>
    <property type="evidence" value="ECO:0007669"/>
    <property type="project" value="UniProtKB-KW"/>
</dbReference>
<dbReference type="InterPro" id="IPR036388">
    <property type="entry name" value="WH-like_DNA-bd_sf"/>
</dbReference>
<proteinExistence type="inferred from homology"/>
<dbReference type="Pfam" id="PF21906">
    <property type="entry name" value="WHD_NrtR"/>
    <property type="match status" value="1"/>
</dbReference>
<dbReference type="InterPro" id="IPR000086">
    <property type="entry name" value="NUDIX_hydrolase_dom"/>
</dbReference>
<dbReference type="Proteomes" id="UP000304148">
    <property type="component" value="Chromosome"/>
</dbReference>
<dbReference type="AlphaFoldDB" id="A0A383RBV0"/>
<dbReference type="EMBL" id="LS992241">
    <property type="protein sequence ID" value="SYX84151.1"/>
    <property type="molecule type" value="Genomic_DNA"/>
</dbReference>
<dbReference type="Gene3D" id="1.10.10.10">
    <property type="entry name" value="Winged helix-like DNA-binding domain superfamily/Winged helix DNA-binding domain"/>
    <property type="match status" value="1"/>
</dbReference>
<name>A0A383RBV0_PAEAL</name>
<feature type="domain" description="Nudix hydrolase" evidence="3">
    <location>
        <begin position="23"/>
        <end position="175"/>
    </location>
</feature>
<dbReference type="InterPro" id="IPR020476">
    <property type="entry name" value="Nudix_hydrolase"/>
</dbReference>
<dbReference type="SUPFAM" id="SSF46785">
    <property type="entry name" value="Winged helix' DNA-binding domain"/>
    <property type="match status" value="1"/>
</dbReference>
<evidence type="ECO:0000313" key="5">
    <source>
        <dbReference type="Proteomes" id="UP000304148"/>
    </source>
</evidence>
<dbReference type="CDD" id="cd18873">
    <property type="entry name" value="NUDIX_NadM_like"/>
    <property type="match status" value="1"/>
</dbReference>
<dbReference type="PROSITE" id="PS51462">
    <property type="entry name" value="NUDIX"/>
    <property type="match status" value="1"/>
</dbReference>
<dbReference type="SUPFAM" id="SSF55811">
    <property type="entry name" value="Nudix"/>
    <property type="match status" value="1"/>
</dbReference>
<protein>
    <submittedName>
        <fullName evidence="4">ADP-ribose pyrophosphatase</fullName>
    </submittedName>
</protein>
<evidence type="ECO:0000313" key="4">
    <source>
        <dbReference type="EMBL" id="SYX84151.1"/>
    </source>
</evidence>
<dbReference type="PANTHER" id="PTHR43736">
    <property type="entry name" value="ADP-RIBOSE PYROPHOSPHATASE"/>
    <property type="match status" value="1"/>
</dbReference>
<comment type="similarity">
    <text evidence="1">Belongs to the Nudix hydrolase family.</text>
</comment>
<keyword evidence="2" id="KW-0378">Hydrolase</keyword>
<accession>A0A383RBV0</accession>
<dbReference type="InterPro" id="IPR015797">
    <property type="entry name" value="NUDIX_hydrolase-like_dom_sf"/>
</dbReference>
<sequence>MLTVSNKEALEQYDVKQYRTPDGYTSDIAVFTIVPVTIKEFKPPEMELKIMLIQRSMLNSEGKPNIEAGKWALPGGFVNPNETAYESAQRELQEETGVEDIHLEHYGVYDKPGRDPRGWMITNAHFAIVPEHKLSQRQANDDASDVQLFSVKDVMSLDLAFDHAQIIADAIHVIRQKLLETTVAKEFLPEEFTYSELQAVLLTVTDDSAIALESAFARKIKSLPFIQEVAGKKTTRTSKRPTQLYRFVEMDLNKSIYHTRM</sequence>
<dbReference type="InterPro" id="IPR036390">
    <property type="entry name" value="WH_DNA-bd_sf"/>
</dbReference>
<dbReference type="Pfam" id="PF00293">
    <property type="entry name" value="NUDIX"/>
    <property type="match status" value="1"/>
</dbReference>
<dbReference type="Gene3D" id="3.90.79.10">
    <property type="entry name" value="Nucleoside Triphosphate Pyrophosphohydrolase"/>
    <property type="match status" value="1"/>
</dbReference>
<evidence type="ECO:0000259" key="3">
    <source>
        <dbReference type="PROSITE" id="PS51462"/>
    </source>
</evidence>
<gene>
    <name evidence="4" type="ORF">PBLR_12573</name>
</gene>
<reference evidence="5" key="1">
    <citation type="submission" date="2018-08" db="EMBL/GenBank/DDBJ databases">
        <authorList>
            <person name="Chevrot R."/>
        </authorList>
    </citation>
    <scope>NUCLEOTIDE SEQUENCE [LARGE SCALE GENOMIC DNA]</scope>
</reference>
<evidence type="ECO:0000256" key="2">
    <source>
        <dbReference type="ARBA" id="ARBA00022801"/>
    </source>
</evidence>
<dbReference type="InterPro" id="IPR054105">
    <property type="entry name" value="WHD_NrtR"/>
</dbReference>
<dbReference type="PRINTS" id="PR00502">
    <property type="entry name" value="NUDIXFAMILY"/>
</dbReference>
<organism evidence="4 5">
    <name type="scientific">Paenibacillus alvei</name>
    <name type="common">Bacillus alvei</name>
    <dbReference type="NCBI Taxonomy" id="44250"/>
    <lineage>
        <taxon>Bacteria</taxon>
        <taxon>Bacillati</taxon>
        <taxon>Bacillota</taxon>
        <taxon>Bacilli</taxon>
        <taxon>Bacillales</taxon>
        <taxon>Paenibacillaceae</taxon>
        <taxon>Paenibacillus</taxon>
    </lineage>
</organism>
<evidence type="ECO:0000256" key="1">
    <source>
        <dbReference type="ARBA" id="ARBA00005582"/>
    </source>
</evidence>